<evidence type="ECO:0000256" key="1">
    <source>
        <dbReference type="ARBA" id="ARBA00023015"/>
    </source>
</evidence>
<dbReference type="Pfam" id="PF00392">
    <property type="entry name" value="GntR"/>
    <property type="match status" value="1"/>
</dbReference>
<dbReference type="Proteomes" id="UP000219994">
    <property type="component" value="Unassembled WGS sequence"/>
</dbReference>
<evidence type="ECO:0000313" key="6">
    <source>
        <dbReference type="Proteomes" id="UP000219994"/>
    </source>
</evidence>
<keyword evidence="1" id="KW-0805">Transcription regulation</keyword>
<organism evidence="5 6">
    <name type="scientific">Candidatus Lumbricidiphila eiseniae</name>
    <dbReference type="NCBI Taxonomy" id="1969409"/>
    <lineage>
        <taxon>Bacteria</taxon>
        <taxon>Bacillati</taxon>
        <taxon>Actinomycetota</taxon>
        <taxon>Actinomycetes</taxon>
        <taxon>Micrococcales</taxon>
        <taxon>Microbacteriaceae</taxon>
        <taxon>Candidatus Lumbricidiphila</taxon>
    </lineage>
</organism>
<gene>
    <name evidence="5" type="ORF">B5766_11540</name>
</gene>
<protein>
    <recommendedName>
        <fullName evidence="4">HTH gntR-type domain-containing protein</fullName>
    </recommendedName>
</protein>
<dbReference type="InterPro" id="IPR011711">
    <property type="entry name" value="GntR_C"/>
</dbReference>
<proteinExistence type="predicted"/>
<dbReference type="SMART" id="SM00895">
    <property type="entry name" value="FCD"/>
    <property type="match status" value="1"/>
</dbReference>
<keyword evidence="3" id="KW-0804">Transcription</keyword>
<dbReference type="GO" id="GO:0003677">
    <property type="term" value="F:DNA binding"/>
    <property type="evidence" value="ECO:0007669"/>
    <property type="project" value="UniProtKB-KW"/>
</dbReference>
<dbReference type="SUPFAM" id="SSF48008">
    <property type="entry name" value="GntR ligand-binding domain-like"/>
    <property type="match status" value="1"/>
</dbReference>
<dbReference type="GO" id="GO:0003700">
    <property type="term" value="F:DNA-binding transcription factor activity"/>
    <property type="evidence" value="ECO:0007669"/>
    <property type="project" value="InterPro"/>
</dbReference>
<keyword evidence="2" id="KW-0238">DNA-binding</keyword>
<dbReference type="PANTHER" id="PTHR43537:SF5">
    <property type="entry name" value="UXU OPERON TRANSCRIPTIONAL REGULATOR"/>
    <property type="match status" value="1"/>
</dbReference>
<dbReference type="InterPro" id="IPR008920">
    <property type="entry name" value="TF_FadR/GntR_C"/>
</dbReference>
<accession>A0A2A6FNH2</accession>
<dbReference type="InterPro" id="IPR000524">
    <property type="entry name" value="Tscrpt_reg_HTH_GntR"/>
</dbReference>
<dbReference type="SUPFAM" id="SSF46785">
    <property type="entry name" value="Winged helix' DNA-binding domain"/>
    <property type="match status" value="1"/>
</dbReference>
<reference evidence="6" key="1">
    <citation type="submission" date="2017-03" db="EMBL/GenBank/DDBJ databases">
        <authorList>
            <person name="Lund M.B."/>
        </authorList>
    </citation>
    <scope>NUCLEOTIDE SEQUENCE [LARGE SCALE GENOMIC DNA]</scope>
</reference>
<dbReference type="PRINTS" id="PR00035">
    <property type="entry name" value="HTHGNTR"/>
</dbReference>
<sequence>MARVRLSSAIVSDYLKKIGSGDIEPGAPMPTESVLCETYGVGRSVAREALQALDAKGFIVVRQGSVAQVAPRYHWHVLDPDFLAVSDAQQYFLLLQEARELLEPGIAAIAARTASAEIIAEMSSLNAQLVGVTDSPDEHAELDIAFHDAVARATDNAILVSMHSSLTGLGQRTRVVSAVVPGAIARGTVWHEQIINAIRDRDSVGASAAMHLHLRQVRAELENFSHFTAPKDSREQS</sequence>
<comment type="caution">
    <text evidence="5">The sequence shown here is derived from an EMBL/GenBank/DDBJ whole genome shotgun (WGS) entry which is preliminary data.</text>
</comment>
<dbReference type="Gene3D" id="1.20.120.530">
    <property type="entry name" value="GntR ligand-binding domain-like"/>
    <property type="match status" value="1"/>
</dbReference>
<evidence type="ECO:0000313" key="5">
    <source>
        <dbReference type="EMBL" id="PDQ34434.1"/>
    </source>
</evidence>
<dbReference type="EMBL" id="NAEP01000053">
    <property type="protein sequence ID" value="PDQ34434.1"/>
    <property type="molecule type" value="Genomic_DNA"/>
</dbReference>
<dbReference type="Gene3D" id="1.10.10.10">
    <property type="entry name" value="Winged helix-like DNA-binding domain superfamily/Winged helix DNA-binding domain"/>
    <property type="match status" value="1"/>
</dbReference>
<dbReference type="AlphaFoldDB" id="A0A2A6FNH2"/>
<evidence type="ECO:0000259" key="4">
    <source>
        <dbReference type="PROSITE" id="PS50949"/>
    </source>
</evidence>
<dbReference type="PANTHER" id="PTHR43537">
    <property type="entry name" value="TRANSCRIPTIONAL REGULATOR, GNTR FAMILY"/>
    <property type="match status" value="1"/>
</dbReference>
<evidence type="ECO:0000256" key="3">
    <source>
        <dbReference type="ARBA" id="ARBA00023163"/>
    </source>
</evidence>
<evidence type="ECO:0000256" key="2">
    <source>
        <dbReference type="ARBA" id="ARBA00023125"/>
    </source>
</evidence>
<dbReference type="InterPro" id="IPR036388">
    <property type="entry name" value="WH-like_DNA-bd_sf"/>
</dbReference>
<dbReference type="CDD" id="cd07377">
    <property type="entry name" value="WHTH_GntR"/>
    <property type="match status" value="1"/>
</dbReference>
<dbReference type="InterPro" id="IPR036390">
    <property type="entry name" value="WH_DNA-bd_sf"/>
</dbReference>
<name>A0A2A6FNH2_9MICO</name>
<dbReference type="Pfam" id="PF07729">
    <property type="entry name" value="FCD"/>
    <property type="match status" value="1"/>
</dbReference>
<feature type="domain" description="HTH gntR-type" evidence="4">
    <location>
        <begin position="4"/>
        <end position="72"/>
    </location>
</feature>
<dbReference type="PROSITE" id="PS50949">
    <property type="entry name" value="HTH_GNTR"/>
    <property type="match status" value="1"/>
</dbReference>
<dbReference type="SMART" id="SM00345">
    <property type="entry name" value="HTH_GNTR"/>
    <property type="match status" value="1"/>
</dbReference>